<comment type="caution">
    <text evidence="2">The sequence shown here is derived from an EMBL/GenBank/DDBJ whole genome shotgun (WGS) entry which is preliminary data.</text>
</comment>
<organism evidence="2 3">
    <name type="scientific">Durusdinium trenchii</name>
    <dbReference type="NCBI Taxonomy" id="1381693"/>
    <lineage>
        <taxon>Eukaryota</taxon>
        <taxon>Sar</taxon>
        <taxon>Alveolata</taxon>
        <taxon>Dinophyceae</taxon>
        <taxon>Suessiales</taxon>
        <taxon>Symbiodiniaceae</taxon>
        <taxon>Durusdinium</taxon>
    </lineage>
</organism>
<keyword evidence="1" id="KW-0812">Transmembrane</keyword>
<reference evidence="2 3" key="1">
    <citation type="submission" date="2024-02" db="EMBL/GenBank/DDBJ databases">
        <authorList>
            <person name="Chen Y."/>
            <person name="Shah S."/>
            <person name="Dougan E. K."/>
            <person name="Thang M."/>
            <person name="Chan C."/>
        </authorList>
    </citation>
    <scope>NUCLEOTIDE SEQUENCE [LARGE SCALE GENOMIC DNA]</scope>
</reference>
<evidence type="ECO:0000313" key="3">
    <source>
        <dbReference type="Proteomes" id="UP001642464"/>
    </source>
</evidence>
<dbReference type="EMBL" id="CAXAMM010039873">
    <property type="protein sequence ID" value="CAK9089669.1"/>
    <property type="molecule type" value="Genomic_DNA"/>
</dbReference>
<feature type="transmembrane region" description="Helical" evidence="1">
    <location>
        <begin position="99"/>
        <end position="127"/>
    </location>
</feature>
<keyword evidence="3" id="KW-1185">Reference proteome</keyword>
<keyword evidence="1" id="KW-0472">Membrane</keyword>
<proteinExistence type="predicted"/>
<accession>A0ABP0QN26</accession>
<feature type="transmembrane region" description="Helical" evidence="1">
    <location>
        <begin position="148"/>
        <end position="168"/>
    </location>
</feature>
<evidence type="ECO:0000256" key="1">
    <source>
        <dbReference type="SAM" id="Phobius"/>
    </source>
</evidence>
<keyword evidence="1" id="KW-1133">Transmembrane helix</keyword>
<evidence type="ECO:0000313" key="2">
    <source>
        <dbReference type="EMBL" id="CAK9089669.1"/>
    </source>
</evidence>
<feature type="transmembrane region" description="Helical" evidence="1">
    <location>
        <begin position="174"/>
        <end position="197"/>
    </location>
</feature>
<name>A0ABP0QN26_9DINO</name>
<feature type="transmembrane region" description="Helical" evidence="1">
    <location>
        <begin position="12"/>
        <end position="30"/>
    </location>
</feature>
<dbReference type="Proteomes" id="UP001642464">
    <property type="component" value="Unassembled WGS sequence"/>
</dbReference>
<feature type="transmembrane region" description="Helical" evidence="1">
    <location>
        <begin position="58"/>
        <end position="79"/>
    </location>
</feature>
<sequence>MAWWPEGQDGEAHYIAVIVVSILALVFFILGQIFTTRVSIDILEHCNPEGLKESAKNVWTNVGVTSALILTMVMAMLQMDDIEPRGFVLEPSDKIQLQQFYGAFCIASLLFNLLCIMSCVVHLSYVDPLSDVDAIKFFLMRIDSLGDPIVYMVESCIFFMAAIGIWVLGTLGLALAIMNVVALIIFVAGNGALWAKISLFTPKKDMKWTQDPSLWAAEDITYGLKKRCNNDQVVSFVKKFGQVVLAEGREPEETMMKAVA</sequence>
<gene>
    <name evidence="2" type="ORF">SCF082_LOCUS42302</name>
</gene>
<protein>
    <submittedName>
        <fullName evidence="2">Uncharacterized protein</fullName>
    </submittedName>
</protein>